<dbReference type="AlphaFoldDB" id="A0A8X6PA24"/>
<sequence>MCRMTGPEHAPFQPSHILPFSGPLQSRRLPWVEGTGTADRCCYASTRACQTMQWNTWTHGGSPTPSFAGRWDRVRPPEDGRASRRRTPNPAATNAIHRSRTGARNLQAKRNR</sequence>
<feature type="region of interest" description="Disordered" evidence="1">
    <location>
        <begin position="1"/>
        <end position="21"/>
    </location>
</feature>
<comment type="caution">
    <text evidence="2">The sequence shown here is derived from an EMBL/GenBank/DDBJ whole genome shotgun (WGS) entry which is preliminary data.</text>
</comment>
<gene>
    <name evidence="2" type="ORF">NPIL_132221</name>
</gene>
<evidence type="ECO:0000256" key="1">
    <source>
        <dbReference type="SAM" id="MobiDB-lite"/>
    </source>
</evidence>
<proteinExistence type="predicted"/>
<feature type="compositionally biased region" description="Basic and acidic residues" evidence="1">
    <location>
        <begin position="70"/>
        <end position="82"/>
    </location>
</feature>
<evidence type="ECO:0000313" key="2">
    <source>
        <dbReference type="EMBL" id="GFT59674.1"/>
    </source>
</evidence>
<evidence type="ECO:0000313" key="3">
    <source>
        <dbReference type="Proteomes" id="UP000887013"/>
    </source>
</evidence>
<reference evidence="2" key="1">
    <citation type="submission" date="2020-08" db="EMBL/GenBank/DDBJ databases">
        <title>Multicomponent nature underlies the extraordinary mechanical properties of spider dragline silk.</title>
        <authorList>
            <person name="Kono N."/>
            <person name="Nakamura H."/>
            <person name="Mori M."/>
            <person name="Yoshida Y."/>
            <person name="Ohtoshi R."/>
            <person name="Malay A.D."/>
            <person name="Moran D.A.P."/>
            <person name="Tomita M."/>
            <person name="Numata K."/>
            <person name="Arakawa K."/>
        </authorList>
    </citation>
    <scope>NUCLEOTIDE SEQUENCE</scope>
</reference>
<accession>A0A8X6PA24</accession>
<keyword evidence="3" id="KW-1185">Reference proteome</keyword>
<dbReference type="Proteomes" id="UP000887013">
    <property type="component" value="Unassembled WGS sequence"/>
</dbReference>
<name>A0A8X6PA24_NEPPI</name>
<feature type="compositionally biased region" description="Basic residues" evidence="1">
    <location>
        <begin position="97"/>
        <end position="112"/>
    </location>
</feature>
<feature type="region of interest" description="Disordered" evidence="1">
    <location>
        <begin position="58"/>
        <end position="112"/>
    </location>
</feature>
<dbReference type="EMBL" id="BMAW01018698">
    <property type="protein sequence ID" value="GFT59674.1"/>
    <property type="molecule type" value="Genomic_DNA"/>
</dbReference>
<protein>
    <submittedName>
        <fullName evidence="2">Uncharacterized protein</fullName>
    </submittedName>
</protein>
<organism evidence="2 3">
    <name type="scientific">Nephila pilipes</name>
    <name type="common">Giant wood spider</name>
    <name type="synonym">Nephila maculata</name>
    <dbReference type="NCBI Taxonomy" id="299642"/>
    <lineage>
        <taxon>Eukaryota</taxon>
        <taxon>Metazoa</taxon>
        <taxon>Ecdysozoa</taxon>
        <taxon>Arthropoda</taxon>
        <taxon>Chelicerata</taxon>
        <taxon>Arachnida</taxon>
        <taxon>Araneae</taxon>
        <taxon>Araneomorphae</taxon>
        <taxon>Entelegynae</taxon>
        <taxon>Araneoidea</taxon>
        <taxon>Nephilidae</taxon>
        <taxon>Nephila</taxon>
    </lineage>
</organism>